<dbReference type="ExpressionAtlas" id="A0A5K4F971">
    <property type="expression patterns" value="baseline"/>
</dbReference>
<name>A0A5K4F971_SCHMA</name>
<evidence type="ECO:0000313" key="2">
    <source>
        <dbReference type="WBParaSite" id="Smp_337480.2"/>
    </source>
</evidence>
<sequence>MKLSRSCIASANDIRHPTGVNFGSSTGEYIGLTQRLVNHVPLHKSRNINSGTGLIHIYDEVSQKRDLSYGNHIPDKAVSNKNIVYTNIPQNIHRKFKFLSLDLLRVTSVLGYHLVC</sequence>
<organism evidence="1 2">
    <name type="scientific">Schistosoma mansoni</name>
    <name type="common">Blood fluke</name>
    <dbReference type="NCBI Taxonomy" id="6183"/>
    <lineage>
        <taxon>Eukaryota</taxon>
        <taxon>Metazoa</taxon>
        <taxon>Spiralia</taxon>
        <taxon>Lophotrochozoa</taxon>
        <taxon>Platyhelminthes</taxon>
        <taxon>Trematoda</taxon>
        <taxon>Digenea</taxon>
        <taxon>Strigeidida</taxon>
        <taxon>Schistosomatoidea</taxon>
        <taxon>Schistosomatidae</taxon>
        <taxon>Schistosoma</taxon>
    </lineage>
</organism>
<protein>
    <submittedName>
        <fullName evidence="2">Protein kinase domain-containing protein</fullName>
    </submittedName>
</protein>
<proteinExistence type="predicted"/>
<dbReference type="AlphaFoldDB" id="A0A5K4F971"/>
<dbReference type="Proteomes" id="UP000008854">
    <property type="component" value="Unassembled WGS sequence"/>
</dbReference>
<reference evidence="1" key="1">
    <citation type="journal article" date="2012" name="PLoS Negl. Trop. Dis.">
        <title>A systematically improved high quality genome and transcriptome of the human blood fluke Schistosoma mansoni.</title>
        <authorList>
            <person name="Protasio A.V."/>
            <person name="Tsai I.J."/>
            <person name="Babbage A."/>
            <person name="Nichol S."/>
            <person name="Hunt M."/>
            <person name="Aslett M.A."/>
            <person name="De Silva N."/>
            <person name="Velarde G.S."/>
            <person name="Anderson T.J."/>
            <person name="Clark R.C."/>
            <person name="Davidson C."/>
            <person name="Dillon G.P."/>
            <person name="Holroyd N.E."/>
            <person name="LoVerde P.T."/>
            <person name="Lloyd C."/>
            <person name="McQuillan J."/>
            <person name="Oliveira G."/>
            <person name="Otto T.D."/>
            <person name="Parker-Manuel S.J."/>
            <person name="Quail M.A."/>
            <person name="Wilson R.A."/>
            <person name="Zerlotini A."/>
            <person name="Dunne D.W."/>
            <person name="Berriman M."/>
        </authorList>
    </citation>
    <scope>NUCLEOTIDE SEQUENCE [LARGE SCALE GENOMIC DNA]</scope>
    <source>
        <strain evidence="1">Puerto Rican</strain>
    </source>
</reference>
<keyword evidence="1" id="KW-1185">Reference proteome</keyword>
<reference evidence="2" key="2">
    <citation type="submission" date="2019-11" db="UniProtKB">
        <authorList>
            <consortium name="WormBaseParasite"/>
        </authorList>
    </citation>
    <scope>IDENTIFICATION</scope>
    <source>
        <strain evidence="2">Puerto Rican</strain>
    </source>
</reference>
<dbReference type="InParanoid" id="A0A5K4F971"/>
<dbReference type="WBParaSite" id="Smp_337480.2">
    <property type="protein sequence ID" value="Smp_337480.2"/>
    <property type="gene ID" value="Smp_337480"/>
</dbReference>
<accession>A0A5K4F971</accession>
<evidence type="ECO:0000313" key="1">
    <source>
        <dbReference type="Proteomes" id="UP000008854"/>
    </source>
</evidence>